<proteinExistence type="predicted"/>
<evidence type="ECO:0000259" key="13">
    <source>
        <dbReference type="PROSITE" id="PS51918"/>
    </source>
</evidence>
<reference evidence="14" key="1">
    <citation type="submission" date="2023-03" db="EMBL/GenBank/DDBJ databases">
        <authorList>
            <person name="Steffen K."/>
            <person name="Cardenas P."/>
        </authorList>
    </citation>
    <scope>NUCLEOTIDE SEQUENCE</scope>
</reference>
<keyword evidence="8" id="KW-0408">Iron</keyword>
<organism evidence="14 15">
    <name type="scientific">Geodia barretti</name>
    <name type="common">Barrett's horny sponge</name>
    <dbReference type="NCBI Taxonomy" id="519541"/>
    <lineage>
        <taxon>Eukaryota</taxon>
        <taxon>Metazoa</taxon>
        <taxon>Porifera</taxon>
        <taxon>Demospongiae</taxon>
        <taxon>Heteroscleromorpha</taxon>
        <taxon>Tetractinellida</taxon>
        <taxon>Astrophorina</taxon>
        <taxon>Geodiidae</taxon>
        <taxon>Geodia</taxon>
    </lineage>
</organism>
<dbReference type="InterPro" id="IPR007197">
    <property type="entry name" value="rSAM"/>
</dbReference>
<dbReference type="SFLD" id="SFLDG01067">
    <property type="entry name" value="SPASM/twitch_domain_containing"/>
    <property type="match status" value="1"/>
</dbReference>
<dbReference type="Pfam" id="PF06463">
    <property type="entry name" value="Mob_synth_C"/>
    <property type="match status" value="1"/>
</dbReference>
<dbReference type="PANTHER" id="PTHR22960">
    <property type="entry name" value="MOLYBDOPTERIN COFACTOR SYNTHESIS PROTEIN A"/>
    <property type="match status" value="1"/>
</dbReference>
<evidence type="ECO:0000256" key="5">
    <source>
        <dbReference type="ARBA" id="ARBA00022691"/>
    </source>
</evidence>
<dbReference type="SFLD" id="SFLDG01386">
    <property type="entry name" value="main_SPASM_domain-containing"/>
    <property type="match status" value="1"/>
</dbReference>
<dbReference type="GO" id="GO:0051539">
    <property type="term" value="F:4 iron, 4 sulfur cluster binding"/>
    <property type="evidence" value="ECO:0007669"/>
    <property type="project" value="UniProtKB-KW"/>
</dbReference>
<evidence type="ECO:0000313" key="14">
    <source>
        <dbReference type="EMBL" id="CAI8053416.1"/>
    </source>
</evidence>
<sequence length="266" mass="29126">MALETPAKTELVRDLLGRPLASLRVSVIDRCDLRCQYCMPEEHYTWLPSKDILNASEIERVVDAFCQVGVRSVRLTGGEPLLRATLPALVARLAALPLVEDLAMTTNATRLARWAEPLRVAGLQRITVSLDSLDPTRFAALTRRSTHAKALEGIRAAAATGFDALKLNVVVMRDFNDDELVDLLEFGREVGAEVRFIEYMDVGGATQWSMQKVVSQAEILARLTAHYGPIETEAGRGSAPAARFRLSDGTRFGIVASVSEPFCGDL</sequence>
<feature type="domain" description="Radical SAM core" evidence="13">
    <location>
        <begin position="15"/>
        <end position="231"/>
    </location>
</feature>
<dbReference type="SFLD" id="SFLDS00029">
    <property type="entry name" value="Radical_SAM"/>
    <property type="match status" value="1"/>
</dbReference>
<comment type="caution">
    <text evidence="14">The sequence shown here is derived from an EMBL/GenBank/DDBJ whole genome shotgun (WGS) entry which is preliminary data.</text>
</comment>
<keyword evidence="7" id="KW-0547">Nucleotide-binding</keyword>
<dbReference type="GO" id="GO:0006777">
    <property type="term" value="P:Mo-molybdopterin cofactor biosynthetic process"/>
    <property type="evidence" value="ECO:0007669"/>
    <property type="project" value="UniProtKB-KW"/>
</dbReference>
<dbReference type="InterPro" id="IPR000385">
    <property type="entry name" value="MoaA_NifB_PqqE_Fe-S-bd_CS"/>
</dbReference>
<protein>
    <recommendedName>
        <fullName evidence="3">GTP 3',8-cyclase</fullName>
        <ecNumber evidence="3">4.1.99.22</ecNumber>
    </recommendedName>
</protein>
<dbReference type="InterPro" id="IPR006638">
    <property type="entry name" value="Elp3/MiaA/NifB-like_rSAM"/>
</dbReference>
<accession>A0AA35TTF3</accession>
<dbReference type="AlphaFoldDB" id="A0AA35TTF3"/>
<dbReference type="InterPro" id="IPR050105">
    <property type="entry name" value="MoCo_biosynth_MoaA/MoaC"/>
</dbReference>
<evidence type="ECO:0000256" key="12">
    <source>
        <dbReference type="ARBA" id="ARBA00048697"/>
    </source>
</evidence>
<evidence type="ECO:0000313" key="15">
    <source>
        <dbReference type="Proteomes" id="UP001174909"/>
    </source>
</evidence>
<comment type="catalytic activity">
    <reaction evidence="12">
        <text>GTP + AH2 + S-adenosyl-L-methionine = (8S)-3',8-cyclo-7,8-dihydroguanosine 5'-triphosphate + 5'-deoxyadenosine + L-methionine + A + H(+)</text>
        <dbReference type="Rhea" id="RHEA:49576"/>
        <dbReference type="ChEBI" id="CHEBI:13193"/>
        <dbReference type="ChEBI" id="CHEBI:15378"/>
        <dbReference type="ChEBI" id="CHEBI:17319"/>
        <dbReference type="ChEBI" id="CHEBI:17499"/>
        <dbReference type="ChEBI" id="CHEBI:37565"/>
        <dbReference type="ChEBI" id="CHEBI:57844"/>
        <dbReference type="ChEBI" id="CHEBI:59789"/>
        <dbReference type="ChEBI" id="CHEBI:131766"/>
        <dbReference type="EC" id="4.1.99.22"/>
    </reaction>
</comment>
<dbReference type="EMBL" id="CASHTH010004090">
    <property type="protein sequence ID" value="CAI8053416.1"/>
    <property type="molecule type" value="Genomic_DNA"/>
</dbReference>
<evidence type="ECO:0000256" key="11">
    <source>
        <dbReference type="ARBA" id="ARBA00023150"/>
    </source>
</evidence>
<dbReference type="GO" id="GO:0005525">
    <property type="term" value="F:GTP binding"/>
    <property type="evidence" value="ECO:0007669"/>
    <property type="project" value="UniProtKB-KW"/>
</dbReference>
<dbReference type="NCBIfam" id="TIGR02666">
    <property type="entry name" value="moaA"/>
    <property type="match status" value="1"/>
</dbReference>
<dbReference type="SMART" id="SM00729">
    <property type="entry name" value="Elp3"/>
    <property type="match status" value="1"/>
</dbReference>
<keyword evidence="9" id="KW-0411">Iron-sulfur</keyword>
<comment type="cofactor">
    <cofactor evidence="1">
        <name>[4Fe-4S] cluster</name>
        <dbReference type="ChEBI" id="CHEBI:49883"/>
    </cofactor>
</comment>
<dbReference type="InterPro" id="IPR013785">
    <property type="entry name" value="Aldolase_TIM"/>
</dbReference>
<dbReference type="PROSITE" id="PS51918">
    <property type="entry name" value="RADICAL_SAM"/>
    <property type="match status" value="1"/>
</dbReference>
<dbReference type="InterPro" id="IPR058240">
    <property type="entry name" value="rSAM_sf"/>
</dbReference>
<name>A0AA35TTF3_GEOBA</name>
<evidence type="ECO:0000256" key="7">
    <source>
        <dbReference type="ARBA" id="ARBA00022741"/>
    </source>
</evidence>
<gene>
    <name evidence="14" type="ORF">GBAR_LOCUS29217</name>
</gene>
<evidence type="ECO:0000256" key="3">
    <source>
        <dbReference type="ARBA" id="ARBA00012167"/>
    </source>
</evidence>
<evidence type="ECO:0000256" key="4">
    <source>
        <dbReference type="ARBA" id="ARBA00022485"/>
    </source>
</evidence>
<dbReference type="Proteomes" id="UP001174909">
    <property type="component" value="Unassembled WGS sequence"/>
</dbReference>
<dbReference type="CDD" id="cd01335">
    <property type="entry name" value="Radical_SAM"/>
    <property type="match status" value="1"/>
</dbReference>
<dbReference type="Pfam" id="PF04055">
    <property type="entry name" value="Radical_SAM"/>
    <property type="match status" value="1"/>
</dbReference>
<dbReference type="InterPro" id="IPR013483">
    <property type="entry name" value="MoaA"/>
</dbReference>
<dbReference type="GO" id="GO:0061799">
    <property type="term" value="F:cyclic pyranopterin monophosphate synthase activity"/>
    <property type="evidence" value="ECO:0007669"/>
    <property type="project" value="TreeGrafter"/>
</dbReference>
<evidence type="ECO:0000256" key="1">
    <source>
        <dbReference type="ARBA" id="ARBA00001966"/>
    </source>
</evidence>
<dbReference type="Gene3D" id="3.20.20.70">
    <property type="entry name" value="Aldolase class I"/>
    <property type="match status" value="1"/>
</dbReference>
<keyword evidence="11" id="KW-0501">Molybdenum cofactor biosynthesis</keyword>
<evidence type="ECO:0000256" key="6">
    <source>
        <dbReference type="ARBA" id="ARBA00022723"/>
    </source>
</evidence>
<evidence type="ECO:0000256" key="10">
    <source>
        <dbReference type="ARBA" id="ARBA00023134"/>
    </source>
</evidence>
<dbReference type="EC" id="4.1.99.22" evidence="3"/>
<dbReference type="InterPro" id="IPR010505">
    <property type="entry name" value="MoaA_twitch"/>
</dbReference>
<dbReference type="GO" id="GO:0046872">
    <property type="term" value="F:metal ion binding"/>
    <property type="evidence" value="ECO:0007669"/>
    <property type="project" value="UniProtKB-KW"/>
</dbReference>
<keyword evidence="5" id="KW-0949">S-adenosyl-L-methionine</keyword>
<dbReference type="PANTHER" id="PTHR22960:SF0">
    <property type="entry name" value="MOLYBDENUM COFACTOR BIOSYNTHESIS PROTEIN 1"/>
    <property type="match status" value="1"/>
</dbReference>
<keyword evidence="10" id="KW-0342">GTP-binding</keyword>
<evidence type="ECO:0000256" key="8">
    <source>
        <dbReference type="ARBA" id="ARBA00023004"/>
    </source>
</evidence>
<evidence type="ECO:0000256" key="2">
    <source>
        <dbReference type="ARBA" id="ARBA00005046"/>
    </source>
</evidence>
<dbReference type="PROSITE" id="PS01305">
    <property type="entry name" value="MOAA_NIFB_PQQE"/>
    <property type="match status" value="1"/>
</dbReference>
<dbReference type="SUPFAM" id="SSF102114">
    <property type="entry name" value="Radical SAM enzymes"/>
    <property type="match status" value="1"/>
</dbReference>
<evidence type="ECO:0000256" key="9">
    <source>
        <dbReference type="ARBA" id="ARBA00023014"/>
    </source>
</evidence>
<keyword evidence="4" id="KW-0004">4Fe-4S</keyword>
<keyword evidence="6" id="KW-0479">Metal-binding</keyword>
<comment type="pathway">
    <text evidence="2">Cofactor biosynthesis; molybdopterin biosynthesis.</text>
</comment>
<dbReference type="GO" id="GO:0061798">
    <property type="term" value="F:GTP 3',8'-cyclase activity"/>
    <property type="evidence" value="ECO:0007669"/>
    <property type="project" value="UniProtKB-EC"/>
</dbReference>
<keyword evidence="15" id="KW-1185">Reference proteome</keyword>